<feature type="compositionally biased region" description="Polar residues" evidence="1">
    <location>
        <begin position="64"/>
        <end position="74"/>
    </location>
</feature>
<protein>
    <submittedName>
        <fullName evidence="2">Uncharacterized protein</fullName>
    </submittedName>
</protein>
<accession>A0A830CYD6</accession>
<dbReference type="Proteomes" id="UP000653305">
    <property type="component" value="Unassembled WGS sequence"/>
</dbReference>
<evidence type="ECO:0000313" key="3">
    <source>
        <dbReference type="Proteomes" id="UP000653305"/>
    </source>
</evidence>
<keyword evidence="3" id="KW-1185">Reference proteome</keyword>
<gene>
    <name evidence="2" type="ORF">PHJA_002569600</name>
</gene>
<reference evidence="2" key="1">
    <citation type="submission" date="2020-07" db="EMBL/GenBank/DDBJ databases">
        <title>Ethylene signaling mediates host invasion by parasitic plants.</title>
        <authorList>
            <person name="Yoshida S."/>
        </authorList>
    </citation>
    <scope>NUCLEOTIDE SEQUENCE</scope>
    <source>
        <strain evidence="2">Okayama</strain>
    </source>
</reference>
<sequence>MGWKRRCLFPLPFAGFEEVLDVGKDQLQTSAIDKQTDISSLHQVFVKMPDKKFSEKKGAMNHESVPNQQKNTNLVVDEMSNRNLPEKHEAAK</sequence>
<evidence type="ECO:0000313" key="2">
    <source>
        <dbReference type="EMBL" id="GFQ04257.1"/>
    </source>
</evidence>
<name>A0A830CYD6_9LAMI</name>
<feature type="region of interest" description="Disordered" evidence="1">
    <location>
        <begin position="53"/>
        <end position="92"/>
    </location>
</feature>
<evidence type="ECO:0000256" key="1">
    <source>
        <dbReference type="SAM" id="MobiDB-lite"/>
    </source>
</evidence>
<proteinExistence type="predicted"/>
<organism evidence="2 3">
    <name type="scientific">Phtheirospermum japonicum</name>
    <dbReference type="NCBI Taxonomy" id="374723"/>
    <lineage>
        <taxon>Eukaryota</taxon>
        <taxon>Viridiplantae</taxon>
        <taxon>Streptophyta</taxon>
        <taxon>Embryophyta</taxon>
        <taxon>Tracheophyta</taxon>
        <taxon>Spermatophyta</taxon>
        <taxon>Magnoliopsida</taxon>
        <taxon>eudicotyledons</taxon>
        <taxon>Gunneridae</taxon>
        <taxon>Pentapetalae</taxon>
        <taxon>asterids</taxon>
        <taxon>lamiids</taxon>
        <taxon>Lamiales</taxon>
        <taxon>Orobanchaceae</taxon>
        <taxon>Orobanchaceae incertae sedis</taxon>
        <taxon>Phtheirospermum</taxon>
    </lineage>
</organism>
<dbReference type="EMBL" id="BMAC01000922">
    <property type="protein sequence ID" value="GFQ04257.1"/>
    <property type="molecule type" value="Genomic_DNA"/>
</dbReference>
<comment type="caution">
    <text evidence="2">The sequence shown here is derived from an EMBL/GenBank/DDBJ whole genome shotgun (WGS) entry which is preliminary data.</text>
</comment>
<dbReference type="AlphaFoldDB" id="A0A830CYD6"/>